<organism evidence="1 2">
    <name type="scientific">Achromobacter spanius</name>
    <dbReference type="NCBI Taxonomy" id="217203"/>
    <lineage>
        <taxon>Bacteria</taxon>
        <taxon>Pseudomonadati</taxon>
        <taxon>Pseudomonadota</taxon>
        <taxon>Betaproteobacteria</taxon>
        <taxon>Burkholderiales</taxon>
        <taxon>Alcaligenaceae</taxon>
        <taxon>Achromobacter</taxon>
    </lineage>
</organism>
<evidence type="ECO:0000313" key="2">
    <source>
        <dbReference type="Proteomes" id="UP000037511"/>
    </source>
</evidence>
<accession>A0AAW3I679</accession>
<proteinExistence type="predicted"/>
<sequence>MNDRRLKLVFKGARNYVQGATMFDEAVRLLAEAGYNQLVDVKFLIHEMTSVNLRLVVEQYQDNVAADSVAIMRFTADGQLMQARIVPDDGAPDVRVPYDESVIKNCCQIDSAARSIQLARDSSGFSQIELLVSMNKALHLAVLEKPAQTSWVFCRWDGSAWPLPADLSGLTIRLKQTLGTRLTRADVGMGQETLGQIYFSAKAAS</sequence>
<reference evidence="1 2" key="1">
    <citation type="submission" date="2015-07" db="EMBL/GenBank/DDBJ databases">
        <title>Draft genome of Achromobacter spanius.</title>
        <authorList>
            <person name="Wang X."/>
        </authorList>
    </citation>
    <scope>NUCLEOTIDE SEQUENCE [LARGE SCALE GENOMIC DNA]</scope>
    <source>
        <strain evidence="1 2">CGMCC9173</strain>
    </source>
</reference>
<dbReference type="EMBL" id="LGVG01000007">
    <property type="protein sequence ID" value="KNE28279.1"/>
    <property type="molecule type" value="Genomic_DNA"/>
</dbReference>
<gene>
    <name evidence="1" type="ORF">AFM18_07100</name>
</gene>
<protein>
    <submittedName>
        <fullName evidence="1">Uncharacterized protein</fullName>
    </submittedName>
</protein>
<comment type="caution">
    <text evidence="1">The sequence shown here is derived from an EMBL/GenBank/DDBJ whole genome shotgun (WGS) entry which is preliminary data.</text>
</comment>
<dbReference type="RefSeq" id="WP_050446102.1">
    <property type="nucleotide sequence ID" value="NZ_LGVG01000007.1"/>
</dbReference>
<dbReference type="Proteomes" id="UP000037511">
    <property type="component" value="Unassembled WGS sequence"/>
</dbReference>
<dbReference type="AlphaFoldDB" id="A0AAW3I679"/>
<name>A0AAW3I679_9BURK</name>
<evidence type="ECO:0000313" key="1">
    <source>
        <dbReference type="EMBL" id="KNE28279.1"/>
    </source>
</evidence>